<reference evidence="5" key="1">
    <citation type="submission" date="2022-01" db="EMBL/GenBank/DDBJ databases">
        <authorList>
            <person name="Lagorce A."/>
        </authorList>
    </citation>
    <scope>NUCLEOTIDE SEQUENCE</scope>
    <source>
        <strain evidence="5">Th15_F1_D04</strain>
    </source>
</reference>
<evidence type="ECO:0000313" key="6">
    <source>
        <dbReference type="Proteomes" id="UP001295420"/>
    </source>
</evidence>
<evidence type="ECO:0000256" key="2">
    <source>
        <dbReference type="SAM" id="SignalP"/>
    </source>
</evidence>
<feature type="coiled-coil region" evidence="1">
    <location>
        <begin position="63"/>
        <end position="94"/>
    </location>
</feature>
<accession>A0AAU9Q0H8</accession>
<keyword evidence="1" id="KW-0175">Coiled coil</keyword>
<dbReference type="PANTHER" id="PTHR39198:SF1">
    <property type="entry name" value="ALPHA-GALACTOSIDASE NEW3 DOMAIN-CONTAINING PROTEIN"/>
    <property type="match status" value="1"/>
</dbReference>
<evidence type="ECO:0000256" key="1">
    <source>
        <dbReference type="SAM" id="Coils"/>
    </source>
</evidence>
<evidence type="ECO:0000259" key="3">
    <source>
        <dbReference type="Pfam" id="PF05548"/>
    </source>
</evidence>
<evidence type="ECO:0008006" key="7">
    <source>
        <dbReference type="Google" id="ProtNLM"/>
    </source>
</evidence>
<evidence type="ECO:0000313" key="5">
    <source>
        <dbReference type="EMBL" id="CAH1522705.1"/>
    </source>
</evidence>
<dbReference type="Gene3D" id="2.60.40.10">
    <property type="entry name" value="Immunoglobulins"/>
    <property type="match status" value="3"/>
</dbReference>
<dbReference type="SUPFAM" id="SSF55486">
    <property type="entry name" value="Metalloproteases ('zincins'), catalytic domain"/>
    <property type="match status" value="1"/>
</dbReference>
<protein>
    <recommendedName>
        <fullName evidence="7">Peptidase M11</fullName>
    </recommendedName>
</protein>
<gene>
    <name evidence="5" type="ORF">THF1D04_110122</name>
</gene>
<dbReference type="Gene3D" id="2.60.40.3440">
    <property type="match status" value="1"/>
</dbReference>
<dbReference type="Pfam" id="PF10633">
    <property type="entry name" value="NPCBM_assoc"/>
    <property type="match status" value="2"/>
</dbReference>
<name>A0AAU9Q0H8_9VIBR</name>
<dbReference type="AlphaFoldDB" id="A0AAU9Q0H8"/>
<dbReference type="EMBL" id="CAKMTQ010000003">
    <property type="protein sequence ID" value="CAH1522705.1"/>
    <property type="molecule type" value="Genomic_DNA"/>
</dbReference>
<proteinExistence type="predicted"/>
<dbReference type="InterPro" id="IPR018905">
    <property type="entry name" value="A-galactase_NEW3"/>
</dbReference>
<dbReference type="InterPro" id="IPR008752">
    <property type="entry name" value="Peptidase_M11"/>
</dbReference>
<feature type="domain" description="Alpha-galactosidase NEW3" evidence="4">
    <location>
        <begin position="712"/>
        <end position="785"/>
    </location>
</feature>
<sequence>MFNFNDYLPVNGVNLNKRFVQKLAVISLAIFSSNILAAYINDVTNQNTHLHHHDPHYDVHESKEKLFADKKNLKRKIQQKNSDLLVAIDNYKNNDGEAKLRYFSEALMLLKSRQETIAQLADIDSDLATKVAFNNKQRKLIPSELQGFVEQEQQLEGALEVFYEDDEKTHSSRLRYILNSGNTRTEIKFPNHAFAKRLKDGVKVRANGLSIKQTGKKLDVLALNEEPSNLLVLADGSNTISTDGIDSTQVSASSFGEQRTLVMLLNFLDNTPTPWSVEETRELVFGQVNDFYKENSDNQVWLTGDVAGYYTLPMNATCDTWTIHTTAEDVARDNGINFGNYARIVYVFPENSTCGWTGKGTVGGNPSKAYVNGSLTLRTVGHELGHNFGLHHAKDLDCGSDIIGDRCASAEYGDALDIMGMSGITGHFNAFSKELLGWIGTDSENVVSVEADGSYLLEPVETPRSGGAKGLKIRRGTDEVTGKPLWYYLEYRQAIGFDSFVEGKSGITDGVIFHLATEDDPQSNLMLDMIPNSGLRDLDESALLVGQTYTDIQAGITITTEWANTNAASVHVTFDNEQCVQASPSIDLASSQVVSGVAGSSASYKLNVTNNDTNACSSTSFNVSANVPSGWSSTHEFLTLASGETKAVEISVTSSDSAQEGSYDILLKAENSTDLALATSIPAVYQIEPSVQTCEMANPTLTLVANSAAEFEPGAIANYTATITNNDSQACEAANFQINANVPEGWVTTNSVASLASGETTSISLSVTSDVSAEAGSYSIDAIATNTRDASYNARASSVYKVAEVTPTCELSPPLLTFSSLIQEGNAGDTLVYSATLTSQNGSECDPVSYTVSADVPSGWNSSTHQLSLESGQKASVELMVTSAENATEGEYSIQVHALSTESGEGVANGVVEYRILAIANLSPFANDDSVVLTEKEVTEVDVLANDSDPDGDKLQVVGFTQGSKGSVSLNSSGRLVYSPAKKFKGSDSFSYTISDAQTTATAIVSIQLSSTSEGGGNKGKGNNK</sequence>
<feature type="domain" description="Alpha-galactosidase NEW3" evidence="4">
    <location>
        <begin position="598"/>
        <end position="670"/>
    </location>
</feature>
<keyword evidence="2" id="KW-0732">Signal</keyword>
<feature type="signal peptide" evidence="2">
    <location>
        <begin position="1"/>
        <end position="37"/>
    </location>
</feature>
<feature type="chain" id="PRO_5043717692" description="Peptidase M11" evidence="2">
    <location>
        <begin position="38"/>
        <end position="1025"/>
    </location>
</feature>
<organism evidence="5 6">
    <name type="scientific">Vibrio owensii</name>
    <dbReference type="NCBI Taxonomy" id="696485"/>
    <lineage>
        <taxon>Bacteria</taxon>
        <taxon>Pseudomonadati</taxon>
        <taxon>Pseudomonadota</taxon>
        <taxon>Gammaproteobacteria</taxon>
        <taxon>Vibrionales</taxon>
        <taxon>Vibrionaceae</taxon>
        <taxon>Vibrio</taxon>
    </lineage>
</organism>
<dbReference type="Proteomes" id="UP001295420">
    <property type="component" value="Unassembled WGS sequence"/>
</dbReference>
<feature type="domain" description="Peptidase M11 gametolysin" evidence="3">
    <location>
        <begin position="306"/>
        <end position="439"/>
    </location>
</feature>
<dbReference type="Pfam" id="PF17963">
    <property type="entry name" value="Big_9"/>
    <property type="match status" value="1"/>
</dbReference>
<evidence type="ECO:0000259" key="4">
    <source>
        <dbReference type="Pfam" id="PF10633"/>
    </source>
</evidence>
<dbReference type="Pfam" id="PF05548">
    <property type="entry name" value="Peptidase_M11"/>
    <property type="match status" value="1"/>
</dbReference>
<comment type="caution">
    <text evidence="5">The sequence shown here is derived from an EMBL/GenBank/DDBJ whole genome shotgun (WGS) entry which is preliminary data.</text>
</comment>
<dbReference type="InterPro" id="IPR013783">
    <property type="entry name" value="Ig-like_fold"/>
</dbReference>
<dbReference type="PANTHER" id="PTHR39198">
    <property type="entry name" value="HYPOTHETICAL MEMBRANE PROTEIN, CONSERVED"/>
    <property type="match status" value="1"/>
</dbReference>